<gene>
    <name evidence="1" type="ORF">glysoja_038342</name>
</gene>
<proteinExistence type="predicted"/>
<feature type="non-terminal residue" evidence="1">
    <location>
        <position position="73"/>
    </location>
</feature>
<dbReference type="AlphaFoldDB" id="A0A0B2SBC4"/>
<accession>A0A0B2SBC4</accession>
<feature type="non-terminal residue" evidence="1">
    <location>
        <position position="1"/>
    </location>
</feature>
<dbReference type="Proteomes" id="UP000053555">
    <property type="component" value="Unassembled WGS sequence"/>
</dbReference>
<protein>
    <submittedName>
        <fullName evidence="1">Uncharacterized protein</fullName>
    </submittedName>
</protein>
<dbReference type="EMBL" id="KN644929">
    <property type="protein sequence ID" value="KHN41604.1"/>
    <property type="molecule type" value="Genomic_DNA"/>
</dbReference>
<reference evidence="1" key="1">
    <citation type="submission" date="2014-07" db="EMBL/GenBank/DDBJ databases">
        <title>Identification of a novel salt tolerance gene in wild soybean by whole-genome sequencing.</title>
        <authorList>
            <person name="Lam H.-M."/>
            <person name="Qi X."/>
            <person name="Li M.-W."/>
            <person name="Liu X."/>
            <person name="Xie M."/>
            <person name="Ni M."/>
            <person name="Xu X."/>
        </authorList>
    </citation>
    <scope>NUCLEOTIDE SEQUENCE [LARGE SCALE GENOMIC DNA]</scope>
    <source>
        <tissue evidence="1">Root</tissue>
    </source>
</reference>
<evidence type="ECO:0000313" key="1">
    <source>
        <dbReference type="EMBL" id="KHN41604.1"/>
    </source>
</evidence>
<sequence length="73" mass="8820">VDWGPKPFRMLDFWLQDKSFKDVVINCWSQSEPRGWGGFVLKEKIKCLKERLKLWEKEQFGDTFKRVQNIEAE</sequence>
<organism evidence="1">
    <name type="scientific">Glycine soja</name>
    <name type="common">Wild soybean</name>
    <dbReference type="NCBI Taxonomy" id="3848"/>
    <lineage>
        <taxon>Eukaryota</taxon>
        <taxon>Viridiplantae</taxon>
        <taxon>Streptophyta</taxon>
        <taxon>Embryophyta</taxon>
        <taxon>Tracheophyta</taxon>
        <taxon>Spermatophyta</taxon>
        <taxon>Magnoliopsida</taxon>
        <taxon>eudicotyledons</taxon>
        <taxon>Gunneridae</taxon>
        <taxon>Pentapetalae</taxon>
        <taxon>rosids</taxon>
        <taxon>fabids</taxon>
        <taxon>Fabales</taxon>
        <taxon>Fabaceae</taxon>
        <taxon>Papilionoideae</taxon>
        <taxon>50 kb inversion clade</taxon>
        <taxon>NPAAA clade</taxon>
        <taxon>indigoferoid/millettioid clade</taxon>
        <taxon>Phaseoleae</taxon>
        <taxon>Glycine</taxon>
        <taxon>Glycine subgen. Soja</taxon>
    </lineage>
</organism>
<name>A0A0B2SBC4_GLYSO</name>